<organism evidence="2">
    <name type="scientific">Anguilla anguilla</name>
    <name type="common">European freshwater eel</name>
    <name type="synonym">Muraena anguilla</name>
    <dbReference type="NCBI Taxonomy" id="7936"/>
    <lineage>
        <taxon>Eukaryota</taxon>
        <taxon>Metazoa</taxon>
        <taxon>Chordata</taxon>
        <taxon>Craniata</taxon>
        <taxon>Vertebrata</taxon>
        <taxon>Euteleostomi</taxon>
        <taxon>Actinopterygii</taxon>
        <taxon>Neopterygii</taxon>
        <taxon>Teleostei</taxon>
        <taxon>Anguilliformes</taxon>
        <taxon>Anguillidae</taxon>
        <taxon>Anguilla</taxon>
    </lineage>
</organism>
<dbReference type="EMBL" id="GBXM01097143">
    <property type="protein sequence ID" value="JAH11434.1"/>
    <property type="molecule type" value="Transcribed_RNA"/>
</dbReference>
<feature type="chain" id="PRO_5002431243" description="Secreted protein" evidence="1">
    <location>
        <begin position="22"/>
        <end position="98"/>
    </location>
</feature>
<reference evidence="2" key="2">
    <citation type="journal article" date="2015" name="Fish Shellfish Immunol.">
        <title>Early steps in the European eel (Anguilla anguilla)-Vibrio vulnificus interaction in the gills: Role of the RtxA13 toxin.</title>
        <authorList>
            <person name="Callol A."/>
            <person name="Pajuelo D."/>
            <person name="Ebbesson L."/>
            <person name="Teles M."/>
            <person name="MacKenzie S."/>
            <person name="Amaro C."/>
        </authorList>
    </citation>
    <scope>NUCLEOTIDE SEQUENCE</scope>
</reference>
<protein>
    <recommendedName>
        <fullName evidence="3">Secreted protein</fullName>
    </recommendedName>
</protein>
<dbReference type="AlphaFoldDB" id="A0A0E9Q3W9"/>
<name>A0A0E9Q3W9_ANGAN</name>
<keyword evidence="1" id="KW-0732">Signal</keyword>
<evidence type="ECO:0000256" key="1">
    <source>
        <dbReference type="SAM" id="SignalP"/>
    </source>
</evidence>
<evidence type="ECO:0000313" key="2">
    <source>
        <dbReference type="EMBL" id="JAH11434.1"/>
    </source>
</evidence>
<evidence type="ECO:0008006" key="3">
    <source>
        <dbReference type="Google" id="ProtNLM"/>
    </source>
</evidence>
<accession>A0A0E9Q3W9</accession>
<proteinExistence type="predicted"/>
<reference evidence="2" key="1">
    <citation type="submission" date="2014-11" db="EMBL/GenBank/DDBJ databases">
        <authorList>
            <person name="Amaro Gonzalez C."/>
        </authorList>
    </citation>
    <scope>NUCLEOTIDE SEQUENCE</scope>
</reference>
<feature type="signal peptide" evidence="1">
    <location>
        <begin position="1"/>
        <end position="21"/>
    </location>
</feature>
<sequence length="98" mass="10957">MLKTPLFHSHLTLLTALRASALITVTSLHYEISRGSRAHCRRRASNSLSVPTLIWRCLLGLPSSSLLHRHRDVQLDTSLGANLRLTISNQSNQSNFII</sequence>